<feature type="repeat" description="PPR" evidence="3">
    <location>
        <begin position="241"/>
        <end position="275"/>
    </location>
</feature>
<proteinExistence type="inferred from homology"/>
<keyword evidence="2" id="KW-0677">Repeat</keyword>
<evidence type="ECO:0000256" key="2">
    <source>
        <dbReference type="ARBA" id="ARBA00022737"/>
    </source>
</evidence>
<dbReference type="NCBIfam" id="TIGR00756">
    <property type="entry name" value="PPR"/>
    <property type="match status" value="3"/>
</dbReference>
<dbReference type="PROSITE" id="PS51375">
    <property type="entry name" value="PPR"/>
    <property type="match status" value="3"/>
</dbReference>
<feature type="repeat" description="PPR" evidence="3">
    <location>
        <begin position="276"/>
        <end position="310"/>
    </location>
</feature>
<dbReference type="AlphaFoldDB" id="A0AAE0LF50"/>
<comment type="caution">
    <text evidence="4">The sequence shown here is derived from an EMBL/GenBank/DDBJ whole genome shotgun (WGS) entry which is preliminary data.</text>
</comment>
<evidence type="ECO:0000313" key="5">
    <source>
        <dbReference type="Proteomes" id="UP001190700"/>
    </source>
</evidence>
<evidence type="ECO:0000313" key="4">
    <source>
        <dbReference type="EMBL" id="KAK3282484.1"/>
    </source>
</evidence>
<comment type="similarity">
    <text evidence="1">Belongs to the PPR family. P subfamily.</text>
</comment>
<dbReference type="InterPro" id="IPR011990">
    <property type="entry name" value="TPR-like_helical_dom_sf"/>
</dbReference>
<reference evidence="4 5" key="1">
    <citation type="journal article" date="2015" name="Genome Biol. Evol.">
        <title>Comparative Genomics of a Bacterivorous Green Alga Reveals Evolutionary Causalities and Consequences of Phago-Mixotrophic Mode of Nutrition.</title>
        <authorList>
            <person name="Burns J.A."/>
            <person name="Paasch A."/>
            <person name="Narechania A."/>
            <person name="Kim E."/>
        </authorList>
    </citation>
    <scope>NUCLEOTIDE SEQUENCE [LARGE SCALE GENOMIC DNA]</scope>
    <source>
        <strain evidence="4 5">PLY_AMNH</strain>
    </source>
</reference>
<dbReference type="Gene3D" id="1.25.40.10">
    <property type="entry name" value="Tetratricopeptide repeat domain"/>
    <property type="match status" value="1"/>
</dbReference>
<organism evidence="4 5">
    <name type="scientific">Cymbomonas tetramitiformis</name>
    <dbReference type="NCBI Taxonomy" id="36881"/>
    <lineage>
        <taxon>Eukaryota</taxon>
        <taxon>Viridiplantae</taxon>
        <taxon>Chlorophyta</taxon>
        <taxon>Pyramimonadophyceae</taxon>
        <taxon>Pyramimonadales</taxon>
        <taxon>Pyramimonadaceae</taxon>
        <taxon>Cymbomonas</taxon>
    </lineage>
</organism>
<dbReference type="Pfam" id="PF01535">
    <property type="entry name" value="PPR"/>
    <property type="match status" value="1"/>
</dbReference>
<dbReference type="InterPro" id="IPR002885">
    <property type="entry name" value="PPR_rpt"/>
</dbReference>
<keyword evidence="5" id="KW-1185">Reference proteome</keyword>
<gene>
    <name evidence="4" type="ORF">CYMTET_9783</name>
</gene>
<evidence type="ECO:0000256" key="1">
    <source>
        <dbReference type="ARBA" id="ARBA00007626"/>
    </source>
</evidence>
<protein>
    <recommendedName>
        <fullName evidence="6">Pentatricopeptide repeat-containing protein</fullName>
    </recommendedName>
</protein>
<dbReference type="EMBL" id="LGRX02003285">
    <property type="protein sequence ID" value="KAK3282484.1"/>
    <property type="molecule type" value="Genomic_DNA"/>
</dbReference>
<name>A0AAE0LF50_9CHLO</name>
<evidence type="ECO:0008006" key="6">
    <source>
        <dbReference type="Google" id="ProtNLM"/>
    </source>
</evidence>
<sequence>MSFRAAPLWTSGVRQTTQNGQAARDVSIAVFPAHLGLPGSQAISVPGQKKQHSCRQVDFSKANSGRRVHSLASEDIGSEVSTTFLQDLHFTKTTTSNDASVSGPVDKVARRIKTTPYKSDAAKAGAEKGPRTAKMVELTQKFSATKTAARLQQLPSTQENVSYVLDEQFLSGPQIASIIVHLTKSRSTCCSLKVLQWAEDMGKATRNQYNLVMNGLADKGRWENTEEVFERMRNNPDIVPNGRTFSARINAFAKGGQVDKAKTTLAEMALYSIEPTVFHYCTVISACAKSSRWREAEAIFKRMKEAGVTPNTITYNAIISAYTKPRACLTPTKMSKAVEIMAKEGHLIGVFEPFPLHSGELSMA</sequence>
<accession>A0AAE0LF50</accession>
<dbReference type="Pfam" id="PF13812">
    <property type="entry name" value="PPR_3"/>
    <property type="match status" value="1"/>
</dbReference>
<dbReference type="PANTHER" id="PTHR47447:SF17">
    <property type="entry name" value="OS12G0638900 PROTEIN"/>
    <property type="match status" value="1"/>
</dbReference>
<dbReference type="Proteomes" id="UP001190700">
    <property type="component" value="Unassembled WGS sequence"/>
</dbReference>
<dbReference type="PANTHER" id="PTHR47447">
    <property type="entry name" value="OS03G0856100 PROTEIN"/>
    <property type="match status" value="1"/>
</dbReference>
<feature type="repeat" description="PPR" evidence="3">
    <location>
        <begin position="205"/>
        <end position="235"/>
    </location>
</feature>
<evidence type="ECO:0000256" key="3">
    <source>
        <dbReference type="PROSITE-ProRule" id="PRU00708"/>
    </source>
</evidence>